<dbReference type="PANTHER" id="PTHR43845:SF1">
    <property type="entry name" value="BLR5969 PROTEIN"/>
    <property type="match status" value="1"/>
</dbReference>
<dbReference type="InterPro" id="IPR028154">
    <property type="entry name" value="AMP-dep_Lig_C"/>
</dbReference>
<proteinExistence type="predicted"/>
<evidence type="ECO:0000313" key="4">
    <source>
        <dbReference type="EMBL" id="TDG25157.1"/>
    </source>
</evidence>
<dbReference type="Pfam" id="PF00501">
    <property type="entry name" value="AMP-binding"/>
    <property type="match status" value="1"/>
</dbReference>
<dbReference type="InterPro" id="IPR045851">
    <property type="entry name" value="AMP-bd_C_sf"/>
</dbReference>
<dbReference type="PANTHER" id="PTHR43845">
    <property type="entry name" value="BLR5969 PROTEIN"/>
    <property type="match status" value="1"/>
</dbReference>
<feature type="region of interest" description="Disordered" evidence="1">
    <location>
        <begin position="1"/>
        <end position="25"/>
    </location>
</feature>
<dbReference type="Gene3D" id="3.30.300.30">
    <property type="match status" value="1"/>
</dbReference>
<evidence type="ECO:0000259" key="2">
    <source>
        <dbReference type="Pfam" id="PF00501"/>
    </source>
</evidence>
<dbReference type="Pfam" id="PF14535">
    <property type="entry name" value="AMP-binding_C_2"/>
    <property type="match status" value="1"/>
</dbReference>
<feature type="domain" description="AMP-dependent synthetase/ligase" evidence="2">
    <location>
        <begin position="175"/>
        <end position="314"/>
    </location>
</feature>
<dbReference type="OrthoDB" id="56632at2"/>
<accession>A0A4R5MEW5</accession>
<sequence length="449" mass="47796">MASKRCAWAAGRASPPSSSARRKAGRINGVAHKCASAAHRTRGRRHRTAAGLNHGGDMRDPLDSLNLQLERLHAHPFYAGRLPRSVASAAEFAERVPLMSRAELVAEMGKSGYGAFAPPVPPVRVHLTPMGAALVPILHSAADLRAIETACGQHLDACGIGPGDVCMVTFGYHLFVAGLFYQSQMEARGVACIPHGPGETERAAQVARQCGVTVLAGNPTHALKLIEAGCPVPRVFFAGGEPFSGNEALYARVRAAMPGTLLIDSYSLSECLPVARTFPGGTGVHVFDELLHAEVIDPDTLAPLPDGERGELVLTHLKKELQPLVRYRTGDLTVLERTASVHGRTVSLPRVVFGRVDSMVKIKGVKVYPSEIKRVLLGVAGATGAYRLVVGAKAHGGDHLTLLVEGAPTDLDAIAERFKRQTLIHADAIEVVAKLEGAALVQDQRRETT</sequence>
<organism evidence="4 5">
    <name type="scientific">Paraburkholderia silviterrae</name>
    <dbReference type="NCBI Taxonomy" id="2528715"/>
    <lineage>
        <taxon>Bacteria</taxon>
        <taxon>Pseudomonadati</taxon>
        <taxon>Pseudomonadota</taxon>
        <taxon>Betaproteobacteria</taxon>
        <taxon>Burkholderiales</taxon>
        <taxon>Burkholderiaceae</taxon>
        <taxon>Paraburkholderia</taxon>
    </lineage>
</organism>
<dbReference type="Gene3D" id="3.40.50.12780">
    <property type="entry name" value="N-terminal domain of ligase-like"/>
    <property type="match status" value="1"/>
</dbReference>
<feature type="compositionally biased region" description="Low complexity" evidence="1">
    <location>
        <begin position="9"/>
        <end position="19"/>
    </location>
</feature>
<name>A0A4R5MEW5_9BURK</name>
<feature type="domain" description="AMP-dependent ligase C-terminal" evidence="3">
    <location>
        <begin position="364"/>
        <end position="416"/>
    </location>
</feature>
<protein>
    <submittedName>
        <fullName evidence="4">Phenylacetate--CoA ligase family protein</fullName>
    </submittedName>
</protein>
<gene>
    <name evidence="4" type="ORF">EYW47_04680</name>
</gene>
<evidence type="ECO:0000259" key="3">
    <source>
        <dbReference type="Pfam" id="PF14535"/>
    </source>
</evidence>
<dbReference type="Proteomes" id="UP000295722">
    <property type="component" value="Unassembled WGS sequence"/>
</dbReference>
<keyword evidence="4" id="KW-0436">Ligase</keyword>
<evidence type="ECO:0000256" key="1">
    <source>
        <dbReference type="SAM" id="MobiDB-lite"/>
    </source>
</evidence>
<comment type="caution">
    <text evidence="4">The sequence shown here is derived from an EMBL/GenBank/DDBJ whole genome shotgun (WGS) entry which is preliminary data.</text>
</comment>
<dbReference type="EMBL" id="SMRP01000002">
    <property type="protein sequence ID" value="TDG25157.1"/>
    <property type="molecule type" value="Genomic_DNA"/>
</dbReference>
<keyword evidence="5" id="KW-1185">Reference proteome</keyword>
<dbReference type="InterPro" id="IPR042099">
    <property type="entry name" value="ANL_N_sf"/>
</dbReference>
<dbReference type="AlphaFoldDB" id="A0A4R5MEW5"/>
<reference evidence="4 5" key="1">
    <citation type="submission" date="2019-03" db="EMBL/GenBank/DDBJ databases">
        <title>Paraburkholderia sp. 4M-K11, isolated from subtropical forest soil.</title>
        <authorList>
            <person name="Gao Z.-H."/>
            <person name="Qiu L.-H."/>
        </authorList>
    </citation>
    <scope>NUCLEOTIDE SEQUENCE [LARGE SCALE GENOMIC DNA]</scope>
    <source>
        <strain evidence="4 5">4M-K11</strain>
    </source>
</reference>
<evidence type="ECO:0000313" key="5">
    <source>
        <dbReference type="Proteomes" id="UP000295722"/>
    </source>
</evidence>
<dbReference type="InterPro" id="IPR000873">
    <property type="entry name" value="AMP-dep_synth/lig_dom"/>
</dbReference>
<dbReference type="GO" id="GO:0016874">
    <property type="term" value="F:ligase activity"/>
    <property type="evidence" value="ECO:0007669"/>
    <property type="project" value="UniProtKB-KW"/>
</dbReference>
<dbReference type="SUPFAM" id="SSF56801">
    <property type="entry name" value="Acetyl-CoA synthetase-like"/>
    <property type="match status" value="1"/>
</dbReference>